<dbReference type="GO" id="GO:0015813">
    <property type="term" value="P:L-glutamate transmembrane transport"/>
    <property type="evidence" value="ECO:0007669"/>
    <property type="project" value="UniProtKB-UniRule"/>
</dbReference>
<dbReference type="GO" id="GO:0015501">
    <property type="term" value="F:glutamate:sodium symporter activity"/>
    <property type="evidence" value="ECO:0007669"/>
    <property type="project" value="UniProtKB-UniRule"/>
</dbReference>
<feature type="transmembrane region" description="Helical" evidence="1">
    <location>
        <begin position="306"/>
        <end position="329"/>
    </location>
</feature>
<keyword evidence="1" id="KW-0997">Cell inner membrane</keyword>
<reference evidence="3 4" key="2">
    <citation type="submission" date="2019-01" db="EMBL/GenBank/DDBJ databases">
        <authorList>
            <person name="Li Y."/>
        </authorList>
    </citation>
    <scope>NUCLEOTIDE SEQUENCE [LARGE SCALE GENOMIC DNA]</scope>
    <source>
        <strain evidence="3 4">2D-5</strain>
    </source>
</reference>
<gene>
    <name evidence="1 3" type="primary">gltS</name>
    <name evidence="3" type="ORF">D2T33_09395</name>
</gene>
<evidence type="ECO:0000256" key="1">
    <source>
        <dbReference type="HAMAP-Rule" id="MF_02062"/>
    </source>
</evidence>
<comment type="subcellular location">
    <subcellularLocation>
        <location evidence="1">Cell inner membrane</location>
        <topology evidence="1">Multi-pass membrane protein</topology>
    </subcellularLocation>
</comment>
<evidence type="ECO:0000313" key="4">
    <source>
        <dbReference type="Proteomes" id="UP000285710"/>
    </source>
</evidence>
<keyword evidence="4" id="KW-1185">Reference proteome</keyword>
<dbReference type="PANTHER" id="PTHR36178:SF1">
    <property type="entry name" value="SODIUM_GLUTAMATE SYMPORTER"/>
    <property type="match status" value="1"/>
</dbReference>
<dbReference type="GO" id="GO:0005886">
    <property type="term" value="C:plasma membrane"/>
    <property type="evidence" value="ECO:0007669"/>
    <property type="project" value="UniProtKB-SubCell"/>
</dbReference>
<sequence>MIVDGFLSFTIAAVLLICGKILTLRIAALRDYSIPEPVIGGFLCAAFTALVYVFWGREIRFELEVRDFLLLLFFAGIGLKADIGTLRKGGRPFLILLALASGLIVVQNLAAMGMAGLFGLEPRAGLMLGSVSLTGGIGTALAWSPILAERTGVDNVLELGVAANTLGLIAACLIGGPLAAFLIRRNRIVPVPDGEMDIGAAHDEPAPRMDYFCLLWAILILNVTIMLGMSLHAAIAATGLTLPAFVSCLFAGIVMRNFAIFTFGPAMWRTWPGVRVGLALIGDLALGLFLTMTLMGLQLWQLDGSLLFIVTTIALQIALTLAVSLWVVFPAMGRDYEAAVIASGFGGIALGSTATAIANMTAVAQQYGAAHRAFIIVPLVCGFFIDIVNALVISFFAG</sequence>
<evidence type="ECO:0000256" key="2">
    <source>
        <dbReference type="NCBIfam" id="TIGR00210"/>
    </source>
</evidence>
<accession>A0A443IWA1</accession>
<feature type="transmembrane region" description="Helical" evidence="1">
    <location>
        <begin position="374"/>
        <end position="397"/>
    </location>
</feature>
<keyword evidence="1" id="KW-0813">Transport</keyword>
<keyword evidence="1" id="KW-0029">Amino-acid transport</keyword>
<keyword evidence="1" id="KW-1003">Cell membrane</keyword>
<dbReference type="AlphaFoldDB" id="A0A443IWA1"/>
<comment type="function">
    <text evidence="1">Catalyzes the sodium-dependent transport of glutamate.</text>
</comment>
<dbReference type="NCBIfam" id="TIGR00210">
    <property type="entry name" value="gltS"/>
    <property type="match status" value="1"/>
</dbReference>
<feature type="transmembrane region" description="Helical" evidence="1">
    <location>
        <begin position="214"/>
        <end position="237"/>
    </location>
</feature>
<keyword evidence="1" id="KW-0406">Ion transport</keyword>
<feature type="transmembrane region" description="Helical" evidence="1">
    <location>
        <begin position="124"/>
        <end position="147"/>
    </location>
</feature>
<keyword evidence="1" id="KW-0769">Symport</keyword>
<dbReference type="HAMAP" id="MF_02062">
    <property type="entry name" value="GltS"/>
    <property type="match status" value="1"/>
</dbReference>
<keyword evidence="1" id="KW-0812">Transmembrane</keyword>
<comment type="caution">
    <text evidence="3">The sequence shown here is derived from an EMBL/GenBank/DDBJ whole genome shotgun (WGS) entry which is preliminary data.</text>
</comment>
<name>A0A443IWA1_9RHOB</name>
<dbReference type="InterPro" id="IPR004445">
    <property type="entry name" value="GltS"/>
</dbReference>
<feature type="transmembrane region" description="Helical" evidence="1">
    <location>
        <begin position="159"/>
        <end position="183"/>
    </location>
</feature>
<dbReference type="Pfam" id="PF03616">
    <property type="entry name" value="Glt_symporter"/>
    <property type="match status" value="1"/>
</dbReference>
<keyword evidence="1" id="KW-1133">Transmembrane helix</keyword>
<feature type="transmembrane region" description="Helical" evidence="1">
    <location>
        <begin position="68"/>
        <end position="86"/>
    </location>
</feature>
<dbReference type="PANTHER" id="PTHR36178">
    <property type="entry name" value="SLR0625 PROTEIN"/>
    <property type="match status" value="1"/>
</dbReference>
<dbReference type="Proteomes" id="UP000285710">
    <property type="component" value="Unassembled WGS sequence"/>
</dbReference>
<reference evidence="3 4" key="1">
    <citation type="submission" date="2019-01" db="EMBL/GenBank/DDBJ databases">
        <title>Sinorhodobacter populi sp. nov. isolated from the symptomatic bark tissue of Populus euramericana canker.</title>
        <authorList>
            <person name="Xu G."/>
        </authorList>
    </citation>
    <scope>NUCLEOTIDE SEQUENCE [LARGE SCALE GENOMIC DNA]</scope>
    <source>
        <strain evidence="3 4">2D-5</strain>
    </source>
</reference>
<feature type="transmembrane region" description="Helical" evidence="1">
    <location>
        <begin position="93"/>
        <end position="118"/>
    </location>
</feature>
<comment type="similarity">
    <text evidence="1">Belongs to the glutamate:Na(+) symporter (ESS) (TC 2.A.27) family.</text>
</comment>
<dbReference type="RefSeq" id="WP_128269607.1">
    <property type="nucleotide sequence ID" value="NZ_SAUW01000008.1"/>
</dbReference>
<dbReference type="EMBL" id="SAUW01000008">
    <property type="protein sequence ID" value="RWR12310.1"/>
    <property type="molecule type" value="Genomic_DNA"/>
</dbReference>
<feature type="transmembrane region" description="Helical" evidence="1">
    <location>
        <begin position="6"/>
        <end position="26"/>
    </location>
</feature>
<proteinExistence type="inferred from homology"/>
<feature type="transmembrane region" description="Helical" evidence="1">
    <location>
        <begin position="38"/>
        <end position="56"/>
    </location>
</feature>
<organism evidence="3 4">
    <name type="scientific">Paenirhodobacter populi</name>
    <dbReference type="NCBI Taxonomy" id="2306993"/>
    <lineage>
        <taxon>Bacteria</taxon>
        <taxon>Pseudomonadati</taxon>
        <taxon>Pseudomonadota</taxon>
        <taxon>Alphaproteobacteria</taxon>
        <taxon>Rhodobacterales</taxon>
        <taxon>Rhodobacter group</taxon>
        <taxon>Paenirhodobacter</taxon>
    </lineage>
</organism>
<feature type="transmembrane region" description="Helical" evidence="1">
    <location>
        <begin position="341"/>
        <end position="362"/>
    </location>
</feature>
<protein>
    <recommendedName>
        <fullName evidence="1 2">Sodium/glutamate symporter</fullName>
    </recommendedName>
</protein>
<feature type="transmembrane region" description="Helical" evidence="1">
    <location>
        <begin position="274"/>
        <end position="294"/>
    </location>
</feature>
<feature type="transmembrane region" description="Helical" evidence="1">
    <location>
        <begin position="244"/>
        <end position="268"/>
    </location>
</feature>
<keyword evidence="1" id="KW-0915">Sodium</keyword>
<keyword evidence="1" id="KW-0739">Sodium transport</keyword>
<evidence type="ECO:0000313" key="3">
    <source>
        <dbReference type="EMBL" id="RWR12310.1"/>
    </source>
</evidence>
<keyword evidence="1" id="KW-0472">Membrane</keyword>